<dbReference type="Gene3D" id="3.10.180.10">
    <property type="entry name" value="2,3-Dihydroxybiphenyl 1,2-Dioxygenase, domain 1"/>
    <property type="match status" value="2"/>
</dbReference>
<gene>
    <name evidence="3" type="ORF">I6G47_02145</name>
    <name evidence="4" type="ORF">SAMN05421547_14017</name>
</gene>
<reference evidence="3 6" key="2">
    <citation type="submission" date="2020-12" db="EMBL/GenBank/DDBJ databases">
        <title>FDA dAtabase for Regulatory Grade micrObial Sequences (FDA-ARGOS): Supporting development and validation of Infectious Disease Dx tests.</title>
        <authorList>
            <person name="Sproer C."/>
            <person name="Gronow S."/>
            <person name="Severitt S."/>
            <person name="Schroder I."/>
            <person name="Tallon L."/>
            <person name="Sadzewicz L."/>
            <person name="Zhao X."/>
            <person name="Boylan J."/>
            <person name="Ott S."/>
            <person name="Bowen H."/>
            <person name="Vavikolanu K."/>
            <person name="Mehta A."/>
            <person name="Aluvathingal J."/>
            <person name="Nadendla S."/>
            <person name="Lowell S."/>
            <person name="Myers T."/>
            <person name="Yan Y."/>
            <person name="Sichtig H."/>
        </authorList>
    </citation>
    <scope>NUCLEOTIDE SEQUENCE [LARGE SCALE GENOMIC DNA]</scope>
    <source>
        <strain evidence="3 6">FDAARGOS_890</strain>
    </source>
</reference>
<evidence type="ECO:0000313" key="3">
    <source>
        <dbReference type="EMBL" id="QPS81908.1"/>
    </source>
</evidence>
<proteinExistence type="predicted"/>
<dbReference type="Proteomes" id="UP000183417">
    <property type="component" value="Unassembled WGS sequence"/>
</dbReference>
<dbReference type="Pfam" id="PF14696">
    <property type="entry name" value="Glyoxalase_5"/>
    <property type="match status" value="1"/>
</dbReference>
<dbReference type="RefSeq" id="WP_016451438.1">
    <property type="nucleotide sequence ID" value="NZ_CP065748.1"/>
</dbReference>
<evidence type="ECO:0000256" key="1">
    <source>
        <dbReference type="ARBA" id="ARBA00022723"/>
    </source>
</evidence>
<dbReference type="InterPro" id="IPR041736">
    <property type="entry name" value="4OHPhenylPyrv_dOase_N"/>
</dbReference>
<dbReference type="Proteomes" id="UP000595064">
    <property type="component" value="Chromosome"/>
</dbReference>
<dbReference type="GeneID" id="94691658"/>
<keyword evidence="6" id="KW-1185">Reference proteome</keyword>
<dbReference type="EMBL" id="CP065748">
    <property type="protein sequence ID" value="QPS81908.1"/>
    <property type="molecule type" value="Genomic_DNA"/>
</dbReference>
<evidence type="ECO:0000313" key="5">
    <source>
        <dbReference type="Proteomes" id="UP000183417"/>
    </source>
</evidence>
<dbReference type="InterPro" id="IPR037523">
    <property type="entry name" value="VOC_core"/>
</dbReference>
<organism evidence="4 5">
    <name type="scientific">Delftia lacustris</name>
    <dbReference type="NCBI Taxonomy" id="558537"/>
    <lineage>
        <taxon>Bacteria</taxon>
        <taxon>Pseudomonadati</taxon>
        <taxon>Pseudomonadota</taxon>
        <taxon>Betaproteobacteria</taxon>
        <taxon>Burkholderiales</taxon>
        <taxon>Comamonadaceae</taxon>
        <taxon>Delftia</taxon>
    </lineage>
</organism>
<reference evidence="4 5" key="1">
    <citation type="submission" date="2016-10" db="EMBL/GenBank/DDBJ databases">
        <authorList>
            <person name="de Groot N.N."/>
        </authorList>
    </citation>
    <scope>NUCLEOTIDE SEQUENCE [LARGE SCALE GENOMIC DNA]</scope>
    <source>
        <strain evidence="4 5">LMG 24775</strain>
    </source>
</reference>
<keyword evidence="4" id="KW-0670">Pyruvate</keyword>
<dbReference type="PROSITE" id="PS51819">
    <property type="entry name" value="VOC"/>
    <property type="match status" value="1"/>
</dbReference>
<accession>A0A1H3UAI3</accession>
<dbReference type="AlphaFoldDB" id="A0A1H3UAI3"/>
<dbReference type="SUPFAM" id="SSF54593">
    <property type="entry name" value="Glyoxalase/Bleomycin resistance protein/Dihydroxybiphenyl dioxygenase"/>
    <property type="match status" value="2"/>
</dbReference>
<name>A0A1H3UAI3_9BURK</name>
<sequence length="294" mass="32549">MTDSSSSSREDVPEASNRLGIDGIEFIEYTTSQPQALGQVLEGLGFRPVARHRSREVTLYRQGDMNLVVNAGAADVLAHAASDGQPVISAVALRVQDALQAHTRCIELGAWAAPSQAQAMELHIPAIHGPGGSRFYFVDRWQEFSIYDIDFKPVAGADPHPPALAGLGYFGVVQYIGRGRSADWITYFERMFDFHLLPDAQRFGILPKGKLMRSPCKRFLWQLIEPDPGLEWDDMPERLQRIGLGTTDVPAAVQALRQRGVEFVESSRLHPDDRGALTRNAMGTVVFELVHRDA</sequence>
<feature type="domain" description="VOC" evidence="2">
    <location>
        <begin position="20"/>
        <end position="140"/>
    </location>
</feature>
<evidence type="ECO:0000313" key="6">
    <source>
        <dbReference type="Proteomes" id="UP000595064"/>
    </source>
</evidence>
<dbReference type="KEGG" id="dla:I6G47_02145"/>
<dbReference type="PROSITE" id="PS50007">
    <property type="entry name" value="PIPLC_X_DOMAIN"/>
    <property type="match status" value="1"/>
</dbReference>
<dbReference type="EMBL" id="FNPE01000040">
    <property type="protein sequence ID" value="SDZ59101.1"/>
    <property type="molecule type" value="Genomic_DNA"/>
</dbReference>
<dbReference type="InterPro" id="IPR029068">
    <property type="entry name" value="Glyas_Bleomycin-R_OHBP_Dase"/>
</dbReference>
<dbReference type="CDD" id="cd08342">
    <property type="entry name" value="HPPD_N_like"/>
    <property type="match status" value="1"/>
</dbReference>
<dbReference type="GO" id="GO:0051213">
    <property type="term" value="F:dioxygenase activity"/>
    <property type="evidence" value="ECO:0007669"/>
    <property type="project" value="UniProtKB-KW"/>
</dbReference>
<keyword evidence="4" id="KW-0223">Dioxygenase</keyword>
<keyword evidence="1" id="KW-0479">Metal-binding</keyword>
<evidence type="ECO:0000313" key="4">
    <source>
        <dbReference type="EMBL" id="SDZ59101.1"/>
    </source>
</evidence>
<dbReference type="GO" id="GO:0046872">
    <property type="term" value="F:metal ion binding"/>
    <property type="evidence" value="ECO:0007669"/>
    <property type="project" value="UniProtKB-KW"/>
</dbReference>
<protein>
    <submittedName>
        <fullName evidence="4">4-hydroxyphenylpyruvate dioxygenase</fullName>
    </submittedName>
</protein>
<evidence type="ECO:0000259" key="2">
    <source>
        <dbReference type="PROSITE" id="PS51819"/>
    </source>
</evidence>
<keyword evidence="4" id="KW-0560">Oxidoreductase</keyword>